<reference evidence="2" key="1">
    <citation type="submission" date="2020-07" db="EMBL/GenBank/DDBJ databases">
        <title>Multicomponent nature underlies the extraordinary mechanical properties of spider dragline silk.</title>
        <authorList>
            <person name="Kono N."/>
            <person name="Nakamura H."/>
            <person name="Mori M."/>
            <person name="Yoshida Y."/>
            <person name="Ohtoshi R."/>
            <person name="Malay A.D."/>
            <person name="Moran D.A.P."/>
            <person name="Tomita M."/>
            <person name="Numata K."/>
            <person name="Arakawa K."/>
        </authorList>
    </citation>
    <scope>NUCLEOTIDE SEQUENCE</scope>
</reference>
<feature type="region of interest" description="Disordered" evidence="1">
    <location>
        <begin position="22"/>
        <end position="88"/>
    </location>
</feature>
<proteinExistence type="predicted"/>
<dbReference type="OrthoDB" id="10511450at2759"/>
<feature type="compositionally biased region" description="Polar residues" evidence="1">
    <location>
        <begin position="56"/>
        <end position="72"/>
    </location>
</feature>
<comment type="caution">
    <text evidence="2">The sequence shown here is derived from an EMBL/GenBank/DDBJ whole genome shotgun (WGS) entry which is preliminary data.</text>
</comment>
<name>A0A8X6J1A6_TRICU</name>
<sequence>MESKESVKVNLSQLPMCSSISAEKLTPEIESGESKPLSSETSKQLSPSFTDCIKDSSGSFVNPETKGASESPQCPKISDEKRSPQAKEAQKKFMQSLYLFLHPKKVS</sequence>
<dbReference type="Proteomes" id="UP000887116">
    <property type="component" value="Unassembled WGS sequence"/>
</dbReference>
<organism evidence="2 3">
    <name type="scientific">Trichonephila clavata</name>
    <name type="common">Joro spider</name>
    <name type="synonym">Nephila clavata</name>
    <dbReference type="NCBI Taxonomy" id="2740835"/>
    <lineage>
        <taxon>Eukaryota</taxon>
        <taxon>Metazoa</taxon>
        <taxon>Ecdysozoa</taxon>
        <taxon>Arthropoda</taxon>
        <taxon>Chelicerata</taxon>
        <taxon>Arachnida</taxon>
        <taxon>Araneae</taxon>
        <taxon>Araneomorphae</taxon>
        <taxon>Entelegynae</taxon>
        <taxon>Araneoidea</taxon>
        <taxon>Nephilidae</taxon>
        <taxon>Trichonephila</taxon>
    </lineage>
</organism>
<gene>
    <name evidence="2" type="ORF">TNCT_291831</name>
</gene>
<evidence type="ECO:0000313" key="3">
    <source>
        <dbReference type="Proteomes" id="UP000887116"/>
    </source>
</evidence>
<keyword evidence="3" id="KW-1185">Reference proteome</keyword>
<dbReference type="EMBL" id="BMAO01015978">
    <property type="protein sequence ID" value="GFR05573.1"/>
    <property type="molecule type" value="Genomic_DNA"/>
</dbReference>
<protein>
    <submittedName>
        <fullName evidence="2">Uncharacterized protein</fullName>
    </submittedName>
</protein>
<evidence type="ECO:0000256" key="1">
    <source>
        <dbReference type="SAM" id="MobiDB-lite"/>
    </source>
</evidence>
<dbReference type="AlphaFoldDB" id="A0A8X6J1A6"/>
<feature type="compositionally biased region" description="Basic and acidic residues" evidence="1">
    <location>
        <begin position="77"/>
        <end position="88"/>
    </location>
</feature>
<feature type="compositionally biased region" description="Polar residues" evidence="1">
    <location>
        <begin position="36"/>
        <end position="49"/>
    </location>
</feature>
<accession>A0A8X6J1A6</accession>
<evidence type="ECO:0000313" key="2">
    <source>
        <dbReference type="EMBL" id="GFR05573.1"/>
    </source>
</evidence>